<dbReference type="Pfam" id="PF00581">
    <property type="entry name" value="Rhodanese"/>
    <property type="match status" value="2"/>
</dbReference>
<reference evidence="6 7" key="1">
    <citation type="submission" date="2017-03" db="EMBL/GenBank/DDBJ databases">
        <title>Genome sequence of Clostridium thermoalcaliphilum DSM 7309.</title>
        <authorList>
            <person name="Poehlein A."/>
            <person name="Daniel R."/>
        </authorList>
    </citation>
    <scope>NUCLEOTIDE SEQUENCE [LARGE SCALE GENOMIC DNA]</scope>
    <source>
        <strain evidence="6 7">DSM 7309</strain>
    </source>
</reference>
<keyword evidence="4" id="KW-0732">Signal</keyword>
<keyword evidence="3 6" id="KW-0808">Transferase</keyword>
<name>A0A1V4ICB7_9FIRM</name>
<evidence type="ECO:0000259" key="5">
    <source>
        <dbReference type="PROSITE" id="PS50206"/>
    </source>
</evidence>
<dbReference type="PANTHER" id="PTHR43855:SF1">
    <property type="entry name" value="THIOSULFATE SULFURTRANSFERASE"/>
    <property type="match status" value="1"/>
</dbReference>
<dbReference type="PANTHER" id="PTHR43855">
    <property type="entry name" value="THIOSULFATE SULFURTRANSFERASE"/>
    <property type="match status" value="1"/>
</dbReference>
<feature type="domain" description="Rhodanese" evidence="5">
    <location>
        <begin position="59"/>
        <end position="167"/>
    </location>
</feature>
<dbReference type="EMBL" id="MZGW01000001">
    <property type="protein sequence ID" value="OPJ57265.1"/>
    <property type="molecule type" value="Genomic_DNA"/>
</dbReference>
<sequence length="323" mass="35771">MKKVLALALSLMLTVGAVGCSKVDVKSEEELKEQKGKYADYYNQDILISAIEANEILESDEKVVLVDIRPTAEYVLGHIPGAIDIWRPAYENKDHQFGGMAATREQMEEFLGSIGVDNETLILAYDAKGDYDAARLWWILDMYGYDNIKLIDGGLNGWRAAGLPTRTGARPAVTPTEFKFPNPENKSKLATIEDVKAAINDPNVIILDTRSLEEATGEKRLGDVPRAGRIPTSVWLEYVNTLNTGDGADDTFKTAEELKALFEEHGITKDKTIIAYCQSAVRSAHTTFVLTQLLGYENVKNYDGSWIEWSATQDVEVETGALK</sequence>
<comment type="caution">
    <text evidence="6">The sequence shown here is derived from an EMBL/GenBank/DDBJ whole genome shotgun (WGS) entry which is preliminary data.</text>
</comment>
<evidence type="ECO:0000313" key="7">
    <source>
        <dbReference type="Proteomes" id="UP000190140"/>
    </source>
</evidence>
<dbReference type="Gene3D" id="3.40.250.10">
    <property type="entry name" value="Rhodanese-like domain"/>
    <property type="match status" value="2"/>
</dbReference>
<gene>
    <name evidence="6" type="ORF">CLOTH_05480</name>
</gene>
<organism evidence="6 7">
    <name type="scientific">Alkalithermobacter paradoxus</name>
    <dbReference type="NCBI Taxonomy" id="29349"/>
    <lineage>
        <taxon>Bacteria</taxon>
        <taxon>Bacillati</taxon>
        <taxon>Bacillota</taxon>
        <taxon>Clostridia</taxon>
        <taxon>Peptostreptococcales</taxon>
        <taxon>Tepidibacteraceae</taxon>
        <taxon>Alkalithermobacter</taxon>
    </lineage>
</organism>
<dbReference type="PROSITE" id="PS50206">
    <property type="entry name" value="RHODANESE_3"/>
    <property type="match status" value="2"/>
</dbReference>
<dbReference type="PROSITE" id="PS00380">
    <property type="entry name" value="RHODANESE_1"/>
    <property type="match status" value="1"/>
</dbReference>
<feature type="signal peptide" evidence="4">
    <location>
        <begin position="1"/>
        <end position="17"/>
    </location>
</feature>
<feature type="domain" description="Rhodanese" evidence="5">
    <location>
        <begin position="200"/>
        <end position="318"/>
    </location>
</feature>
<dbReference type="RefSeq" id="WP_079410966.1">
    <property type="nucleotide sequence ID" value="NZ_MZGW01000001.1"/>
</dbReference>
<evidence type="ECO:0000256" key="2">
    <source>
        <dbReference type="ARBA" id="ARBA00047549"/>
    </source>
</evidence>
<dbReference type="STRING" id="29349.CLOTH_05480"/>
<dbReference type="SMART" id="SM00450">
    <property type="entry name" value="RHOD"/>
    <property type="match status" value="2"/>
</dbReference>
<evidence type="ECO:0000256" key="3">
    <source>
        <dbReference type="RuleBase" id="RU000507"/>
    </source>
</evidence>
<protein>
    <recommendedName>
        <fullName evidence="3">Sulfurtransferase</fullName>
    </recommendedName>
</protein>
<dbReference type="GO" id="GO:0004792">
    <property type="term" value="F:thiosulfate-cyanide sulfurtransferase activity"/>
    <property type="evidence" value="ECO:0007669"/>
    <property type="project" value="UniProtKB-EC"/>
</dbReference>
<accession>A0A1V4ICB7</accession>
<keyword evidence="7" id="KW-1185">Reference proteome</keyword>
<evidence type="ECO:0000313" key="6">
    <source>
        <dbReference type="EMBL" id="OPJ57265.1"/>
    </source>
</evidence>
<dbReference type="CDD" id="cd01449">
    <property type="entry name" value="TST_Repeat_2"/>
    <property type="match status" value="1"/>
</dbReference>
<dbReference type="Proteomes" id="UP000190140">
    <property type="component" value="Unassembled WGS sequence"/>
</dbReference>
<evidence type="ECO:0000256" key="1">
    <source>
        <dbReference type="ARBA" id="ARBA00022737"/>
    </source>
</evidence>
<proteinExistence type="predicted"/>
<dbReference type="CDD" id="cd01448">
    <property type="entry name" value="TST_Repeat_1"/>
    <property type="match status" value="1"/>
</dbReference>
<dbReference type="InterPro" id="IPR036873">
    <property type="entry name" value="Rhodanese-like_dom_sf"/>
</dbReference>
<dbReference type="PROSITE" id="PS51257">
    <property type="entry name" value="PROKAR_LIPOPROTEIN"/>
    <property type="match status" value="1"/>
</dbReference>
<dbReference type="OrthoDB" id="9770030at2"/>
<dbReference type="AlphaFoldDB" id="A0A1V4ICB7"/>
<evidence type="ECO:0000256" key="4">
    <source>
        <dbReference type="SAM" id="SignalP"/>
    </source>
</evidence>
<keyword evidence="1" id="KW-0677">Repeat</keyword>
<dbReference type="SUPFAM" id="SSF52821">
    <property type="entry name" value="Rhodanese/Cell cycle control phosphatase"/>
    <property type="match status" value="2"/>
</dbReference>
<dbReference type="PROSITE" id="PS00683">
    <property type="entry name" value="RHODANESE_2"/>
    <property type="match status" value="1"/>
</dbReference>
<feature type="chain" id="PRO_5039507499" description="Sulfurtransferase" evidence="4">
    <location>
        <begin position="18"/>
        <end position="323"/>
    </location>
</feature>
<dbReference type="InterPro" id="IPR051126">
    <property type="entry name" value="Thiosulfate_sulfurtransferase"/>
</dbReference>
<dbReference type="InterPro" id="IPR001307">
    <property type="entry name" value="Thiosulphate_STrfase_CS"/>
</dbReference>
<dbReference type="InterPro" id="IPR001763">
    <property type="entry name" value="Rhodanese-like_dom"/>
</dbReference>
<comment type="catalytic activity">
    <reaction evidence="2">
        <text>thiosulfate + hydrogen cyanide = thiocyanate + sulfite + 2 H(+)</text>
        <dbReference type="Rhea" id="RHEA:16881"/>
        <dbReference type="ChEBI" id="CHEBI:15378"/>
        <dbReference type="ChEBI" id="CHEBI:17359"/>
        <dbReference type="ChEBI" id="CHEBI:18022"/>
        <dbReference type="ChEBI" id="CHEBI:18407"/>
        <dbReference type="ChEBI" id="CHEBI:33542"/>
        <dbReference type="EC" id="2.8.1.1"/>
    </reaction>
</comment>